<evidence type="ECO:0000259" key="8">
    <source>
        <dbReference type="Pfam" id="PF00361"/>
    </source>
</evidence>
<feature type="domain" description="NADH:quinone oxidoreductase/Mrp antiporter transmembrane" evidence="8">
    <location>
        <begin position="142"/>
        <end position="423"/>
    </location>
</feature>
<evidence type="ECO:0000256" key="5">
    <source>
        <dbReference type="RuleBase" id="RU000320"/>
    </source>
</evidence>
<keyword evidence="3 7" id="KW-1133">Transmembrane helix</keyword>
<dbReference type="Pfam" id="PF00361">
    <property type="entry name" value="Proton_antipo_M"/>
    <property type="match status" value="1"/>
</dbReference>
<evidence type="ECO:0000256" key="4">
    <source>
        <dbReference type="ARBA" id="ARBA00023136"/>
    </source>
</evidence>
<feature type="transmembrane region" description="Helical" evidence="7">
    <location>
        <begin position="506"/>
        <end position="527"/>
    </location>
</feature>
<evidence type="ECO:0000256" key="1">
    <source>
        <dbReference type="ARBA" id="ARBA00004127"/>
    </source>
</evidence>
<dbReference type="PRINTS" id="PR01434">
    <property type="entry name" value="NADHDHGNASE5"/>
</dbReference>
<dbReference type="PRINTS" id="PR01435">
    <property type="entry name" value="NPOXDRDTASE5"/>
</dbReference>
<feature type="transmembrane region" description="Helical" evidence="7">
    <location>
        <begin position="188"/>
        <end position="206"/>
    </location>
</feature>
<evidence type="ECO:0000256" key="7">
    <source>
        <dbReference type="SAM" id="Phobius"/>
    </source>
</evidence>
<evidence type="ECO:0000256" key="2">
    <source>
        <dbReference type="ARBA" id="ARBA00022692"/>
    </source>
</evidence>
<feature type="transmembrane region" description="Helical" evidence="7">
    <location>
        <begin position="293"/>
        <end position="314"/>
    </location>
</feature>
<dbReference type="InterPro" id="IPR003945">
    <property type="entry name" value="NU5C-like"/>
</dbReference>
<feature type="transmembrane region" description="Helical" evidence="7">
    <location>
        <begin position="125"/>
        <end position="142"/>
    </location>
</feature>
<keyword evidence="2 5" id="KW-0812">Transmembrane</keyword>
<feature type="transmembrane region" description="Helical" evidence="7">
    <location>
        <begin position="388"/>
        <end position="409"/>
    </location>
</feature>
<feature type="transmembrane region" description="Helical" evidence="7">
    <location>
        <begin position="429"/>
        <end position="452"/>
    </location>
</feature>
<evidence type="ECO:0000259" key="9">
    <source>
        <dbReference type="Pfam" id="PF00662"/>
    </source>
</evidence>
<feature type="transmembrane region" description="Helical" evidence="7">
    <location>
        <begin position="321"/>
        <end position="343"/>
    </location>
</feature>
<dbReference type="Proteomes" id="UP000482155">
    <property type="component" value="Unassembled WGS sequence"/>
</dbReference>
<dbReference type="EMBL" id="JAAIVB010000038">
    <property type="protein sequence ID" value="NEX61854.1"/>
    <property type="molecule type" value="Genomic_DNA"/>
</dbReference>
<comment type="caution">
    <text evidence="10">The sequence shown here is derived from an EMBL/GenBank/DDBJ whole genome shotgun (WGS) entry which is preliminary data.</text>
</comment>
<dbReference type="GO" id="GO:0016020">
    <property type="term" value="C:membrane"/>
    <property type="evidence" value="ECO:0007669"/>
    <property type="project" value="UniProtKB-SubCell"/>
</dbReference>
<dbReference type="InterPro" id="IPR018393">
    <property type="entry name" value="NADHpl_OxRdtase_5_subgr"/>
</dbReference>
<feature type="transmembrane region" description="Helical" evidence="7">
    <location>
        <begin position="263"/>
        <end position="281"/>
    </location>
</feature>
<dbReference type="GO" id="GO:0003954">
    <property type="term" value="F:NADH dehydrogenase activity"/>
    <property type="evidence" value="ECO:0007669"/>
    <property type="project" value="TreeGrafter"/>
</dbReference>
<reference evidence="10 11" key="1">
    <citation type="submission" date="2020-02" db="EMBL/GenBank/DDBJ databases">
        <authorList>
            <person name="Kim M.K."/>
        </authorList>
    </citation>
    <scope>NUCLEOTIDE SEQUENCE [LARGE SCALE GENOMIC DNA]</scope>
    <source>
        <strain evidence="10 11">17J57-3</strain>
    </source>
</reference>
<dbReference type="InterPro" id="IPR001516">
    <property type="entry name" value="Proton_antipo_N"/>
</dbReference>
<feature type="transmembrane region" description="Helical" evidence="7">
    <location>
        <begin position="570"/>
        <end position="589"/>
    </location>
</feature>
<organism evidence="10 11">
    <name type="scientific">Noviherbaspirillum galbum</name>
    <dbReference type="NCBI Taxonomy" id="2709383"/>
    <lineage>
        <taxon>Bacteria</taxon>
        <taxon>Pseudomonadati</taxon>
        <taxon>Pseudomonadota</taxon>
        <taxon>Betaproteobacteria</taxon>
        <taxon>Burkholderiales</taxon>
        <taxon>Oxalobacteraceae</taxon>
        <taxon>Noviherbaspirillum</taxon>
    </lineage>
</organism>
<dbReference type="AlphaFoldDB" id="A0A6B3SLY4"/>
<dbReference type="Pfam" id="PF00662">
    <property type="entry name" value="Proton_antipo_N"/>
    <property type="match status" value="1"/>
</dbReference>
<dbReference type="GO" id="GO:0015990">
    <property type="term" value="P:electron transport coupled proton transport"/>
    <property type="evidence" value="ECO:0007669"/>
    <property type="project" value="TreeGrafter"/>
</dbReference>
<dbReference type="Gene3D" id="1.20.5.2700">
    <property type="match status" value="1"/>
</dbReference>
<feature type="transmembrane region" description="Helical" evidence="7">
    <location>
        <begin position="148"/>
        <end position="167"/>
    </location>
</feature>
<dbReference type="GO" id="GO:0042773">
    <property type="term" value="P:ATP synthesis coupled electron transport"/>
    <property type="evidence" value="ECO:0007669"/>
    <property type="project" value="InterPro"/>
</dbReference>
<feature type="region of interest" description="Disordered" evidence="6">
    <location>
        <begin position="464"/>
        <end position="496"/>
    </location>
</feature>
<feature type="transmembrane region" description="Helical" evidence="7">
    <location>
        <begin position="226"/>
        <end position="242"/>
    </location>
</feature>
<evidence type="ECO:0000256" key="3">
    <source>
        <dbReference type="ARBA" id="ARBA00022989"/>
    </source>
</evidence>
<keyword evidence="4 7" id="KW-0472">Membrane</keyword>
<feature type="transmembrane region" description="Helical" evidence="7">
    <location>
        <begin position="668"/>
        <end position="687"/>
    </location>
</feature>
<name>A0A6B3SLY4_9BURK</name>
<feature type="transmembrane region" description="Helical" evidence="7">
    <location>
        <begin position="44"/>
        <end position="64"/>
    </location>
</feature>
<accession>A0A6B3SLY4</accession>
<protein>
    <submittedName>
        <fullName evidence="10">NADH-quinone oxidoreductase subunit L</fullName>
    </submittedName>
</protein>
<feature type="transmembrane region" description="Helical" evidence="7">
    <location>
        <begin position="349"/>
        <end position="368"/>
    </location>
</feature>
<dbReference type="RefSeq" id="WP_163963492.1">
    <property type="nucleotide sequence ID" value="NZ_JAAIVB010000038.1"/>
</dbReference>
<feature type="transmembrane region" description="Helical" evidence="7">
    <location>
        <begin position="93"/>
        <end position="113"/>
    </location>
</feature>
<evidence type="ECO:0000256" key="6">
    <source>
        <dbReference type="SAM" id="MobiDB-lite"/>
    </source>
</evidence>
<feature type="transmembrane region" description="Helical" evidence="7">
    <location>
        <begin position="12"/>
        <end position="32"/>
    </location>
</feature>
<dbReference type="InterPro" id="IPR001750">
    <property type="entry name" value="ND/Mrp_TM"/>
</dbReference>
<dbReference type="GO" id="GO:0012505">
    <property type="term" value="C:endomembrane system"/>
    <property type="evidence" value="ECO:0007669"/>
    <property type="project" value="UniProtKB-SubCell"/>
</dbReference>
<dbReference type="PANTHER" id="PTHR42829">
    <property type="entry name" value="NADH-UBIQUINONE OXIDOREDUCTASE CHAIN 5"/>
    <property type="match status" value="1"/>
</dbReference>
<dbReference type="PANTHER" id="PTHR42829:SF2">
    <property type="entry name" value="NADH-UBIQUINONE OXIDOREDUCTASE CHAIN 5"/>
    <property type="match status" value="1"/>
</dbReference>
<sequence length="694" mass="75825">MAGQLNPNVLLAVPLAPLAGSAIAGLFGTKFFGNKIGRAASHSVTILGVLIAFILSFQTLMAVMDGATYNGTVYNWMTVMGLKLEVGFMVDSLTAMMMCVVTFVSLMVHIYTIGYMADDEGYNRFFAYISLFTFSMLMLVMSNNFLQLFFGWEAVGLVSYLLIGFWFTRPSAIFANMKAFLVNRVGDFGFILGIGLLLAYAGSMNYTEVFAKREELAKLLLPGTDWMLLSVACICLFIGAMGKSAQFPLHVWLPDSMEGPTPISALIHAATMVTAGIFMVARMSPLFELSDTALSFVIVIGSITALFMGFLGIIQNDIKRVVAYSTLSQLGYMTVALGASAYSVAVFHLMTHAFFKALLFLGAGAVIIGMHHDQDIRNMGGLRKYMPITWITSLLGSLALIGTPFFSGFYSKDSIIEAVAASHIPGSGFAHFAVLAGVFVTAFYSFRMYFLVFHGEERFGKAHAHDEAHGHGAGHADAGHEEEDHDGAHDHHHGLAPGEKPHEAPLVVTLPLILLAIPSVVIGFLAIGPMLFGDFFKGVIFVGENHHAMHELTEEFHGAVEMGIHAFTSAPFWLALAGVAASYYCYMINPRVPAWFFSKFHGIYTLLENKYFMDKINEAVFAKGARVLGGGLSTVGDRTLIDGLVVNGSAKMVGWLSALIRHFQSGYIYHYAFVMILGVLFFLMYFMPFPLFAK</sequence>
<feature type="domain" description="NADH-Ubiquinone oxidoreductase (complex I) chain 5 N-terminal" evidence="9">
    <location>
        <begin position="76"/>
        <end position="126"/>
    </location>
</feature>
<comment type="subcellular location">
    <subcellularLocation>
        <location evidence="1">Endomembrane system</location>
        <topology evidence="1">Multi-pass membrane protein</topology>
    </subcellularLocation>
    <subcellularLocation>
        <location evidence="5">Membrane</location>
        <topology evidence="5">Multi-pass membrane protein</topology>
    </subcellularLocation>
</comment>
<proteinExistence type="predicted"/>
<keyword evidence="11" id="KW-1185">Reference proteome</keyword>
<evidence type="ECO:0000313" key="11">
    <source>
        <dbReference type="Proteomes" id="UP000482155"/>
    </source>
</evidence>
<evidence type="ECO:0000313" key="10">
    <source>
        <dbReference type="EMBL" id="NEX61854.1"/>
    </source>
</evidence>
<dbReference type="GO" id="GO:0008137">
    <property type="term" value="F:NADH dehydrogenase (ubiquinone) activity"/>
    <property type="evidence" value="ECO:0007669"/>
    <property type="project" value="InterPro"/>
</dbReference>
<gene>
    <name evidence="10" type="primary">nuoL</name>
    <name evidence="10" type="ORF">G3574_12255</name>
</gene>
<dbReference type="NCBIfam" id="TIGR01974">
    <property type="entry name" value="NDH_I_L"/>
    <property type="match status" value="1"/>
</dbReference>
<dbReference type="NCBIfam" id="NF005141">
    <property type="entry name" value="PRK06590.1"/>
    <property type="match status" value="1"/>
</dbReference>